<dbReference type="EMBL" id="CM046395">
    <property type="protein sequence ID" value="KAI8543647.1"/>
    <property type="molecule type" value="Genomic_DNA"/>
</dbReference>
<reference evidence="1" key="1">
    <citation type="submission" date="2022-02" db="EMBL/GenBank/DDBJ databases">
        <title>Plant Genome Project.</title>
        <authorList>
            <person name="Zhang R.-G."/>
        </authorList>
    </citation>
    <scope>NUCLEOTIDE SEQUENCE</scope>
    <source>
        <strain evidence="1">AT1</strain>
    </source>
</reference>
<evidence type="ECO:0000313" key="2">
    <source>
        <dbReference type="Proteomes" id="UP001062846"/>
    </source>
</evidence>
<evidence type="ECO:0000313" key="1">
    <source>
        <dbReference type="EMBL" id="KAI8543647.1"/>
    </source>
</evidence>
<keyword evidence="2" id="KW-1185">Reference proteome</keyword>
<name>A0ACC0MT16_RHOML</name>
<sequence>MCREELRATTPNHSNHRIYWCNDTLFLHYPYLGFISPSLSAKFLGLLSPLKT</sequence>
<proteinExistence type="predicted"/>
<gene>
    <name evidence="1" type="ORF">RHMOL_Rhmol08G0235200</name>
</gene>
<protein>
    <submittedName>
        <fullName evidence="1">Uncharacterized protein</fullName>
    </submittedName>
</protein>
<comment type="caution">
    <text evidence="1">The sequence shown here is derived from an EMBL/GenBank/DDBJ whole genome shotgun (WGS) entry which is preliminary data.</text>
</comment>
<organism evidence="1 2">
    <name type="scientific">Rhododendron molle</name>
    <name type="common">Chinese azalea</name>
    <name type="synonym">Azalea mollis</name>
    <dbReference type="NCBI Taxonomy" id="49168"/>
    <lineage>
        <taxon>Eukaryota</taxon>
        <taxon>Viridiplantae</taxon>
        <taxon>Streptophyta</taxon>
        <taxon>Embryophyta</taxon>
        <taxon>Tracheophyta</taxon>
        <taxon>Spermatophyta</taxon>
        <taxon>Magnoliopsida</taxon>
        <taxon>eudicotyledons</taxon>
        <taxon>Gunneridae</taxon>
        <taxon>Pentapetalae</taxon>
        <taxon>asterids</taxon>
        <taxon>Ericales</taxon>
        <taxon>Ericaceae</taxon>
        <taxon>Ericoideae</taxon>
        <taxon>Rhodoreae</taxon>
        <taxon>Rhododendron</taxon>
    </lineage>
</organism>
<dbReference type="Proteomes" id="UP001062846">
    <property type="component" value="Chromosome 8"/>
</dbReference>
<accession>A0ACC0MT16</accession>